<dbReference type="Proteomes" id="UP001054902">
    <property type="component" value="Unassembled WGS sequence"/>
</dbReference>
<evidence type="ECO:0000313" key="5">
    <source>
        <dbReference type="Proteomes" id="UP001054902"/>
    </source>
</evidence>
<protein>
    <recommendedName>
        <fullName evidence="3">DDE Tnp4 domain-containing protein</fullName>
    </recommendedName>
</protein>
<dbReference type="Pfam" id="PF13359">
    <property type="entry name" value="DDE_Tnp_4"/>
    <property type="match status" value="1"/>
</dbReference>
<dbReference type="InterPro" id="IPR027806">
    <property type="entry name" value="HARBI1_dom"/>
</dbReference>
<organism evidence="4 5">
    <name type="scientific">Chaetoceros tenuissimus</name>
    <dbReference type="NCBI Taxonomy" id="426638"/>
    <lineage>
        <taxon>Eukaryota</taxon>
        <taxon>Sar</taxon>
        <taxon>Stramenopiles</taxon>
        <taxon>Ochrophyta</taxon>
        <taxon>Bacillariophyta</taxon>
        <taxon>Coscinodiscophyceae</taxon>
        <taxon>Chaetocerotophycidae</taxon>
        <taxon>Chaetocerotales</taxon>
        <taxon>Chaetocerotaceae</taxon>
        <taxon>Chaetoceros</taxon>
    </lineage>
</organism>
<sequence>MVVYNVDAIVRIGTIVVGMDYEHDVDREDFMSNYKLEEWKAAYGVRPIVCQRAWSMIHEKVSEENLSIYNFFWCLYWMKTYHVEHECARAVKSNSKTFREKTKAMARILALHMLKVINWGLRTTATVESEVFTVTVDGTHLVIEGVYVEDRNGVKRPDPKYYSHKHKTAGLTYEVAVAIFSDNIVWINGPFPAGKSDLKIFSEEGLANVLSVYGEKAVGDAGYKSIFVSQKGEGNHEWKKAKSIYRARQESVNSRLKIFRCLQYRWRHDHDLHGYVFRAIALLTQLSFENNPLMESID</sequence>
<dbReference type="AlphaFoldDB" id="A0AAD3CRK8"/>
<name>A0AAD3CRK8_9STRA</name>
<accession>A0AAD3CRK8</accession>
<keyword evidence="2" id="KW-0479">Metal-binding</keyword>
<evidence type="ECO:0000313" key="4">
    <source>
        <dbReference type="EMBL" id="GFH50529.1"/>
    </source>
</evidence>
<reference evidence="4 5" key="1">
    <citation type="journal article" date="2021" name="Sci. Rep.">
        <title>The genome of the diatom Chaetoceros tenuissimus carries an ancient integrated fragment of an extant virus.</title>
        <authorList>
            <person name="Hongo Y."/>
            <person name="Kimura K."/>
            <person name="Takaki Y."/>
            <person name="Yoshida Y."/>
            <person name="Baba S."/>
            <person name="Kobayashi G."/>
            <person name="Nagasaki K."/>
            <person name="Hano T."/>
            <person name="Tomaru Y."/>
        </authorList>
    </citation>
    <scope>NUCLEOTIDE SEQUENCE [LARGE SCALE GENOMIC DNA]</scope>
    <source>
        <strain evidence="4 5">NIES-3715</strain>
    </source>
</reference>
<evidence type="ECO:0000256" key="1">
    <source>
        <dbReference type="ARBA" id="ARBA00001968"/>
    </source>
</evidence>
<dbReference type="GO" id="GO:0046872">
    <property type="term" value="F:metal ion binding"/>
    <property type="evidence" value="ECO:0007669"/>
    <property type="project" value="UniProtKB-KW"/>
</dbReference>
<evidence type="ECO:0000256" key="2">
    <source>
        <dbReference type="ARBA" id="ARBA00022723"/>
    </source>
</evidence>
<keyword evidence="5" id="KW-1185">Reference proteome</keyword>
<dbReference type="EMBL" id="BLLK01000040">
    <property type="protein sequence ID" value="GFH50529.1"/>
    <property type="molecule type" value="Genomic_DNA"/>
</dbReference>
<comment type="cofactor">
    <cofactor evidence="1">
        <name>a divalent metal cation</name>
        <dbReference type="ChEBI" id="CHEBI:60240"/>
    </cofactor>
</comment>
<proteinExistence type="predicted"/>
<comment type="caution">
    <text evidence="4">The sequence shown here is derived from an EMBL/GenBank/DDBJ whole genome shotgun (WGS) entry which is preliminary data.</text>
</comment>
<feature type="domain" description="DDE Tnp4" evidence="3">
    <location>
        <begin position="136"/>
        <end position="284"/>
    </location>
</feature>
<evidence type="ECO:0000259" key="3">
    <source>
        <dbReference type="Pfam" id="PF13359"/>
    </source>
</evidence>
<gene>
    <name evidence="4" type="ORF">CTEN210_07005</name>
</gene>